<proteinExistence type="predicted"/>
<feature type="domain" description="RING-type" evidence="11">
    <location>
        <begin position="227"/>
        <end position="343"/>
    </location>
</feature>
<keyword evidence="7" id="KW-0833">Ubl conjugation pathway</keyword>
<keyword evidence="4" id="KW-0479">Metal-binding</keyword>
<keyword evidence="8" id="KW-0862">Zinc</keyword>
<reference evidence="12" key="1">
    <citation type="submission" date="2025-08" db="UniProtKB">
        <authorList>
            <consortium name="Ensembl"/>
        </authorList>
    </citation>
    <scope>IDENTIFICATION</scope>
</reference>
<dbReference type="GeneTree" id="ENSGT00390000011034"/>
<dbReference type="GO" id="GO:0005829">
    <property type="term" value="C:cytosol"/>
    <property type="evidence" value="ECO:0007669"/>
    <property type="project" value="InterPro"/>
</dbReference>
<reference evidence="12" key="2">
    <citation type="submission" date="2025-09" db="UniProtKB">
        <authorList>
            <consortium name="Ensembl"/>
        </authorList>
    </citation>
    <scope>IDENTIFICATION</scope>
</reference>
<dbReference type="OMA" id="CENDAPP"/>
<dbReference type="InterPro" id="IPR047535">
    <property type="entry name" value="RING-HC_RBR_parkin"/>
</dbReference>
<evidence type="ECO:0000256" key="6">
    <source>
        <dbReference type="ARBA" id="ARBA00022771"/>
    </source>
</evidence>
<dbReference type="InterPro" id="IPR029071">
    <property type="entry name" value="Ubiquitin-like_domsf"/>
</dbReference>
<keyword evidence="13" id="KW-1185">Reference proteome</keyword>
<dbReference type="PANTHER" id="PTHR10677:SF40">
    <property type="entry name" value="UBIQUITIN-LIKE DOMAIN-CONTAINING PROTEIN"/>
    <property type="match status" value="1"/>
</dbReference>
<dbReference type="AlphaFoldDB" id="A0A3Q4H617"/>
<dbReference type="PROSITE" id="PS51873">
    <property type="entry name" value="TRIAD"/>
    <property type="match status" value="1"/>
</dbReference>
<dbReference type="SMART" id="SM00213">
    <property type="entry name" value="UBQ"/>
    <property type="match status" value="1"/>
</dbReference>
<evidence type="ECO:0000259" key="10">
    <source>
        <dbReference type="PROSITE" id="PS50053"/>
    </source>
</evidence>
<dbReference type="PANTHER" id="PTHR10677">
    <property type="entry name" value="UBIQUILIN"/>
    <property type="match status" value="1"/>
</dbReference>
<evidence type="ECO:0000256" key="1">
    <source>
        <dbReference type="ARBA" id="ARBA00004906"/>
    </source>
</evidence>
<evidence type="ECO:0000313" key="13">
    <source>
        <dbReference type="Proteomes" id="UP000261580"/>
    </source>
</evidence>
<evidence type="ECO:0000256" key="8">
    <source>
        <dbReference type="ARBA" id="ARBA00022833"/>
    </source>
</evidence>
<dbReference type="UniPathway" id="UPA00143"/>
<dbReference type="PIRSF" id="PIRSF037880">
    <property type="entry name" value="Parkin"/>
    <property type="match status" value="1"/>
</dbReference>
<dbReference type="GO" id="GO:0009893">
    <property type="term" value="P:positive regulation of metabolic process"/>
    <property type="evidence" value="ECO:0007669"/>
    <property type="project" value="UniProtKB-ARBA"/>
</dbReference>
<evidence type="ECO:0000256" key="9">
    <source>
        <dbReference type="SAM" id="MobiDB-lite"/>
    </source>
</evidence>
<dbReference type="CDD" id="cd16627">
    <property type="entry name" value="RING-HC_RBR_parkin"/>
    <property type="match status" value="1"/>
</dbReference>
<comment type="pathway">
    <text evidence="1">Protein modification; protein ubiquitination.</text>
</comment>
<dbReference type="Bgee" id="ENSNBRG00000009234">
    <property type="expression patterns" value="Expressed in skeletal muscle tissue and 8 other cell types or tissues"/>
</dbReference>
<feature type="domain" description="Ubiquitin-like" evidence="10">
    <location>
        <begin position="9"/>
        <end position="84"/>
    </location>
</feature>
<feature type="compositionally biased region" description="Low complexity" evidence="9">
    <location>
        <begin position="104"/>
        <end position="115"/>
    </location>
</feature>
<dbReference type="InterPro" id="IPR044066">
    <property type="entry name" value="TRIAD_supradom"/>
</dbReference>
<dbReference type="GO" id="GO:0031593">
    <property type="term" value="F:polyubiquitin modification-dependent protein binding"/>
    <property type="evidence" value="ECO:0007669"/>
    <property type="project" value="TreeGrafter"/>
</dbReference>
<dbReference type="InterPro" id="IPR015496">
    <property type="entry name" value="Ubiquilin"/>
</dbReference>
<dbReference type="Pfam" id="PF17978">
    <property type="entry name" value="zf-RING_14"/>
    <property type="match status" value="1"/>
</dbReference>
<dbReference type="InterPro" id="IPR003977">
    <property type="entry name" value="Parkin"/>
</dbReference>
<evidence type="ECO:0000313" key="12">
    <source>
        <dbReference type="Ensembl" id="ENSNBRP00000011882.1"/>
    </source>
</evidence>
<dbReference type="GO" id="GO:0005739">
    <property type="term" value="C:mitochondrion"/>
    <property type="evidence" value="ECO:0007669"/>
    <property type="project" value="InterPro"/>
</dbReference>
<keyword evidence="3" id="KW-0808">Transferase</keyword>
<sequence length="343" mass="37382">IVCVCVCVSSVFVRFNLGPGVPVELQEEASVAQLKEVVGSQQGVRPERLRVLFAGRELQSTATLQGCDLPEQSTVHVVLPPSGASFQRLVQEHRAEDGEEEQGSLTRLDLSSSRLPADSEGGEGRAEGESVEEVQAGAHSSDTFFVFCKSCRSIEPGKLRARCRRCKQTALTLSRPSQIMSLIKPGGVCVCVCVCVCLQEFYMKCASHPTSDDDLSVALDLIMTNTRGVPCIACTDVMGVVLVFQCSERHVICLDCFQRYCQTRLNDRQFVYHPVIGYSLPCAVGCDESLIKEVHHFRILGDEQYGRYLQYGAEECLLTTGGMMCPSPGCGAGLLPPDDKTIS</sequence>
<protein>
    <submittedName>
        <fullName evidence="12">Parkin RBR E3 ubiquitin protein ligase</fullName>
    </submittedName>
</protein>
<evidence type="ECO:0000259" key="11">
    <source>
        <dbReference type="PROSITE" id="PS51873"/>
    </source>
</evidence>
<dbReference type="GO" id="GO:0016567">
    <property type="term" value="P:protein ubiquitination"/>
    <property type="evidence" value="ECO:0007669"/>
    <property type="project" value="UniProtKB-UniPathway"/>
</dbReference>
<dbReference type="InterPro" id="IPR000626">
    <property type="entry name" value="Ubiquitin-like_dom"/>
</dbReference>
<dbReference type="GO" id="GO:0006511">
    <property type="term" value="P:ubiquitin-dependent protein catabolic process"/>
    <property type="evidence" value="ECO:0007669"/>
    <property type="project" value="TreeGrafter"/>
</dbReference>
<dbReference type="STRING" id="32507.ENSNBRP00000011882"/>
<dbReference type="Pfam" id="PF17976">
    <property type="entry name" value="zf-RING_12"/>
    <property type="match status" value="1"/>
</dbReference>
<dbReference type="Proteomes" id="UP000261580">
    <property type="component" value="Unassembled WGS sequence"/>
</dbReference>
<keyword evidence="6" id="KW-0863">Zinc-finger</keyword>
<dbReference type="GO" id="GO:0008270">
    <property type="term" value="F:zinc ion binding"/>
    <property type="evidence" value="ECO:0007669"/>
    <property type="project" value="UniProtKB-KW"/>
</dbReference>
<accession>A0A3Q4H617</accession>
<keyword evidence="2" id="KW-0597">Phosphoprotein</keyword>
<dbReference type="Ensembl" id="ENSNBRT00000012216.1">
    <property type="protein sequence ID" value="ENSNBRP00000011882.1"/>
    <property type="gene ID" value="ENSNBRG00000009234.1"/>
</dbReference>
<name>A0A3Q4H617_NEOBR</name>
<evidence type="ECO:0000256" key="5">
    <source>
        <dbReference type="ARBA" id="ARBA00022737"/>
    </source>
</evidence>
<evidence type="ECO:0000256" key="4">
    <source>
        <dbReference type="ARBA" id="ARBA00022723"/>
    </source>
</evidence>
<dbReference type="Pfam" id="PF00240">
    <property type="entry name" value="ubiquitin"/>
    <property type="match status" value="1"/>
</dbReference>
<dbReference type="PROSITE" id="PS50053">
    <property type="entry name" value="UBIQUITIN_2"/>
    <property type="match status" value="1"/>
</dbReference>
<dbReference type="GO" id="GO:0004842">
    <property type="term" value="F:ubiquitin-protein transferase activity"/>
    <property type="evidence" value="ECO:0007669"/>
    <property type="project" value="InterPro"/>
</dbReference>
<evidence type="ECO:0000256" key="7">
    <source>
        <dbReference type="ARBA" id="ARBA00022786"/>
    </source>
</evidence>
<dbReference type="SUPFAM" id="SSF54236">
    <property type="entry name" value="Ubiquitin-like"/>
    <property type="match status" value="1"/>
</dbReference>
<evidence type="ECO:0000256" key="3">
    <source>
        <dbReference type="ARBA" id="ARBA00022679"/>
    </source>
</evidence>
<dbReference type="InterPro" id="IPR041565">
    <property type="entry name" value="Parkin_Znf-RING"/>
</dbReference>
<keyword evidence="5" id="KW-0677">Repeat</keyword>
<dbReference type="InterPro" id="IPR041170">
    <property type="entry name" value="Znf-RING_14"/>
</dbReference>
<dbReference type="PRINTS" id="PR01475">
    <property type="entry name" value="PARKIN"/>
</dbReference>
<feature type="region of interest" description="Disordered" evidence="9">
    <location>
        <begin position="92"/>
        <end position="129"/>
    </location>
</feature>
<organism evidence="12 13">
    <name type="scientific">Neolamprologus brichardi</name>
    <name type="common">Fairy cichlid</name>
    <name type="synonym">Lamprologus brichardi</name>
    <dbReference type="NCBI Taxonomy" id="32507"/>
    <lineage>
        <taxon>Eukaryota</taxon>
        <taxon>Metazoa</taxon>
        <taxon>Chordata</taxon>
        <taxon>Craniata</taxon>
        <taxon>Vertebrata</taxon>
        <taxon>Euteleostomi</taxon>
        <taxon>Actinopterygii</taxon>
        <taxon>Neopterygii</taxon>
        <taxon>Teleostei</taxon>
        <taxon>Neoteleostei</taxon>
        <taxon>Acanthomorphata</taxon>
        <taxon>Ovalentaria</taxon>
        <taxon>Cichlomorphae</taxon>
        <taxon>Cichliformes</taxon>
        <taxon>Cichlidae</taxon>
        <taxon>African cichlids</taxon>
        <taxon>Pseudocrenilabrinae</taxon>
        <taxon>Lamprologini</taxon>
        <taxon>Neolamprologus</taxon>
    </lineage>
</organism>
<dbReference type="Gene3D" id="3.10.20.90">
    <property type="entry name" value="Phosphatidylinositol 3-kinase Catalytic Subunit, Chain A, domain 1"/>
    <property type="match status" value="1"/>
</dbReference>
<evidence type="ECO:0000256" key="2">
    <source>
        <dbReference type="ARBA" id="ARBA00022553"/>
    </source>
</evidence>